<name>A0AAD9UXZ9_ACRCE</name>
<sequence>MCHGFDATLMESEHAVNEAIFPTAADKDEAIYQVKSAKLAIVAWKHHILRSHNQDQPRYDVLDQLDEETVLIIIDWAMKFLPQKYRESQADWFAKRGIQSCSQGSPEVVVIMQDVLKTLKLQHGEITKASFRQDNTGCYHSSSTILACPVIAESTGLQVIGIDFSDPQGGKGAADRLAAKCKGHVRVYINEGNDVCTGSPFQEALLSHRGIEGVRVVAIDSMEDFIIDDARKIPRISKLNNFKFNSESITALHAYGIGSGKDIRLEKQLSESFNDHSSILFSECSYRWMGSTFSAGGFKSLRKKQPMQTESGTTERPEVSKTHEEIADGCVTVFQRHSALEKHLSSEKCTKSLEKGSLLDLAKITYKSALEEGVGTIPTLQPVPGSERRAACCNKEGWALKSTKKAYRFNAKQKAYLDAKFSIGQTSEFLSPQQIASYFSRIAAKVRKQLPDDCDVQASEEEINFTLARNLALESISLQYPIVFDQFDICTMVKNDTLKKLKLGMLQSICQNLELNVPVPAIRRKAPYLALLGEAVSQCSCQICH</sequence>
<protein>
    <submittedName>
        <fullName evidence="2">Uncharacterized protein</fullName>
    </submittedName>
</protein>
<dbReference type="Proteomes" id="UP001249851">
    <property type="component" value="Unassembled WGS sequence"/>
</dbReference>
<reference evidence="2" key="1">
    <citation type="journal article" date="2023" name="G3 (Bethesda)">
        <title>Whole genome assembly and annotation of the endangered Caribbean coral Acropora cervicornis.</title>
        <authorList>
            <person name="Selwyn J.D."/>
            <person name="Vollmer S.V."/>
        </authorList>
    </citation>
    <scope>NUCLEOTIDE SEQUENCE</scope>
    <source>
        <strain evidence="2">K2</strain>
    </source>
</reference>
<evidence type="ECO:0000313" key="2">
    <source>
        <dbReference type="EMBL" id="KAK2554149.1"/>
    </source>
</evidence>
<evidence type="ECO:0000313" key="3">
    <source>
        <dbReference type="Proteomes" id="UP001249851"/>
    </source>
</evidence>
<dbReference type="AlphaFoldDB" id="A0AAD9UXZ9"/>
<accession>A0AAD9UXZ9</accession>
<organism evidence="2 3">
    <name type="scientific">Acropora cervicornis</name>
    <name type="common">Staghorn coral</name>
    <dbReference type="NCBI Taxonomy" id="6130"/>
    <lineage>
        <taxon>Eukaryota</taxon>
        <taxon>Metazoa</taxon>
        <taxon>Cnidaria</taxon>
        <taxon>Anthozoa</taxon>
        <taxon>Hexacorallia</taxon>
        <taxon>Scleractinia</taxon>
        <taxon>Astrocoeniina</taxon>
        <taxon>Acroporidae</taxon>
        <taxon>Acropora</taxon>
    </lineage>
</organism>
<evidence type="ECO:0000256" key="1">
    <source>
        <dbReference type="SAM" id="MobiDB-lite"/>
    </source>
</evidence>
<feature type="region of interest" description="Disordered" evidence="1">
    <location>
        <begin position="301"/>
        <end position="322"/>
    </location>
</feature>
<gene>
    <name evidence="2" type="ORF">P5673_024504</name>
</gene>
<comment type="caution">
    <text evidence="2">The sequence shown here is derived from an EMBL/GenBank/DDBJ whole genome shotgun (WGS) entry which is preliminary data.</text>
</comment>
<dbReference type="PANTHER" id="PTHR33845">
    <property type="entry name" value="C2H2-TYPE DOMAIN-CONTAINING PROTEIN"/>
    <property type="match status" value="1"/>
</dbReference>
<dbReference type="PANTHER" id="PTHR33845:SF1">
    <property type="entry name" value="C2H2-TYPE DOMAIN-CONTAINING PROTEIN"/>
    <property type="match status" value="1"/>
</dbReference>
<feature type="compositionally biased region" description="Basic and acidic residues" evidence="1">
    <location>
        <begin position="313"/>
        <end position="322"/>
    </location>
</feature>
<reference evidence="2" key="2">
    <citation type="journal article" date="2023" name="Science">
        <title>Genomic signatures of disease resistance in endangered staghorn corals.</title>
        <authorList>
            <person name="Vollmer S.V."/>
            <person name="Selwyn J.D."/>
            <person name="Despard B.A."/>
            <person name="Roesel C.L."/>
        </authorList>
    </citation>
    <scope>NUCLEOTIDE SEQUENCE</scope>
    <source>
        <strain evidence="2">K2</strain>
    </source>
</reference>
<keyword evidence="3" id="KW-1185">Reference proteome</keyword>
<proteinExistence type="predicted"/>
<dbReference type="EMBL" id="JARQWQ010000072">
    <property type="protein sequence ID" value="KAK2554149.1"/>
    <property type="molecule type" value="Genomic_DNA"/>
</dbReference>